<protein>
    <recommendedName>
        <fullName evidence="11">O-methylsterigmatocystin oxidoreductase</fullName>
    </recommendedName>
</protein>
<name>A0ABY0GXF9_9PEZI</name>
<accession>A0ABY0GXF9</accession>
<dbReference type="PRINTS" id="PR00385">
    <property type="entry name" value="P450"/>
</dbReference>
<keyword evidence="3 8" id="KW-0349">Heme</keyword>
<evidence type="ECO:0008006" key="11">
    <source>
        <dbReference type="Google" id="ProtNLM"/>
    </source>
</evidence>
<reference evidence="9 10" key="1">
    <citation type="submission" date="2018-06" db="EMBL/GenBank/DDBJ databases">
        <title>Complete Genomes of Monosporascus.</title>
        <authorList>
            <person name="Robinson A.J."/>
            <person name="Natvig D.O."/>
        </authorList>
    </citation>
    <scope>NUCLEOTIDE SEQUENCE [LARGE SCALE GENOMIC DNA]</scope>
    <source>
        <strain evidence="9 10">CBS 609.92</strain>
    </source>
</reference>
<dbReference type="EMBL" id="QJNS01000516">
    <property type="protein sequence ID" value="RYO76974.1"/>
    <property type="molecule type" value="Genomic_DNA"/>
</dbReference>
<dbReference type="InterPro" id="IPR002401">
    <property type="entry name" value="Cyt_P450_E_grp-I"/>
</dbReference>
<sequence>MIFGSEMCGWGHFLASLPYGNRLRAFRQKFHRFVGTRAALSGFQDLQELEANRFLLRVLRTPDRLLQHVRTEAGAIILKMAYGYTIEPHKEDPLVSIADRALSQFSAAFVPGAWLVDTIPILRYLPDWMPGAGFKRTAKEWHATVTEAVEKPMLFVRREMEAGKNEPSYVSDLHAKAGGKMIAKDEYVTKWSAASMYAGGADTTVNTVQTFFLAIMMYPEVQRKAQEEIDRVVGSQRLPRFEDRGHLPYVEAVVSEALRWHPVAPMGLAHVTTQDDVYNGYLIPRGAMIVPNIWHFTHDPAVYKDPMSFNPDRFLADPPPPNPRDYVFGFGRRICPGRLLADSSVWITIAKSLAVFNVRKPVVDGKEVEPTVLFTPGIISHPYPYTASIEPRSPKHADLIRAVEHDQPWEKSSGASLHSVKA</sequence>
<dbReference type="Gene3D" id="1.10.630.10">
    <property type="entry name" value="Cytochrome P450"/>
    <property type="match status" value="1"/>
</dbReference>
<evidence type="ECO:0000256" key="3">
    <source>
        <dbReference type="ARBA" id="ARBA00022617"/>
    </source>
</evidence>
<dbReference type="SUPFAM" id="SSF48264">
    <property type="entry name" value="Cytochrome P450"/>
    <property type="match status" value="1"/>
</dbReference>
<dbReference type="Pfam" id="PF00067">
    <property type="entry name" value="p450"/>
    <property type="match status" value="1"/>
</dbReference>
<dbReference type="PROSITE" id="PS00086">
    <property type="entry name" value="CYTOCHROME_P450"/>
    <property type="match status" value="1"/>
</dbReference>
<dbReference type="PANTHER" id="PTHR46300:SF7">
    <property type="entry name" value="P450, PUTATIVE (EUROFUNG)-RELATED"/>
    <property type="match status" value="1"/>
</dbReference>
<organism evidence="9 10">
    <name type="scientific">Monosporascus cannonballus</name>
    <dbReference type="NCBI Taxonomy" id="155416"/>
    <lineage>
        <taxon>Eukaryota</taxon>
        <taxon>Fungi</taxon>
        <taxon>Dikarya</taxon>
        <taxon>Ascomycota</taxon>
        <taxon>Pezizomycotina</taxon>
        <taxon>Sordariomycetes</taxon>
        <taxon>Xylariomycetidae</taxon>
        <taxon>Xylariales</taxon>
        <taxon>Xylariales incertae sedis</taxon>
        <taxon>Monosporascus</taxon>
    </lineage>
</organism>
<evidence type="ECO:0000256" key="4">
    <source>
        <dbReference type="ARBA" id="ARBA00022723"/>
    </source>
</evidence>
<keyword evidence="5 8" id="KW-0560">Oxidoreductase</keyword>
<evidence type="ECO:0000313" key="10">
    <source>
        <dbReference type="Proteomes" id="UP000294003"/>
    </source>
</evidence>
<dbReference type="PANTHER" id="PTHR46300">
    <property type="entry name" value="P450, PUTATIVE (EUROFUNG)-RELATED-RELATED"/>
    <property type="match status" value="1"/>
</dbReference>
<keyword evidence="4 8" id="KW-0479">Metal-binding</keyword>
<keyword evidence="7 8" id="KW-0503">Monooxygenase</keyword>
<dbReference type="InterPro" id="IPR001128">
    <property type="entry name" value="Cyt_P450"/>
</dbReference>
<keyword evidence="10" id="KW-1185">Reference proteome</keyword>
<gene>
    <name evidence="9" type="ORF">DL762_009566</name>
</gene>
<evidence type="ECO:0000256" key="7">
    <source>
        <dbReference type="ARBA" id="ARBA00023033"/>
    </source>
</evidence>
<evidence type="ECO:0000256" key="2">
    <source>
        <dbReference type="ARBA" id="ARBA00010617"/>
    </source>
</evidence>
<evidence type="ECO:0000256" key="1">
    <source>
        <dbReference type="ARBA" id="ARBA00001971"/>
    </source>
</evidence>
<dbReference type="InterPro" id="IPR050364">
    <property type="entry name" value="Cytochrome_P450_fung"/>
</dbReference>
<evidence type="ECO:0000256" key="5">
    <source>
        <dbReference type="ARBA" id="ARBA00023002"/>
    </source>
</evidence>
<keyword evidence="6 8" id="KW-0408">Iron</keyword>
<dbReference type="PRINTS" id="PR00463">
    <property type="entry name" value="EP450I"/>
</dbReference>
<evidence type="ECO:0000313" key="9">
    <source>
        <dbReference type="EMBL" id="RYO76974.1"/>
    </source>
</evidence>
<evidence type="ECO:0000256" key="6">
    <source>
        <dbReference type="ARBA" id="ARBA00023004"/>
    </source>
</evidence>
<comment type="similarity">
    <text evidence="2 8">Belongs to the cytochrome P450 family.</text>
</comment>
<comment type="caution">
    <text evidence="9">The sequence shown here is derived from an EMBL/GenBank/DDBJ whole genome shotgun (WGS) entry which is preliminary data.</text>
</comment>
<dbReference type="Proteomes" id="UP000294003">
    <property type="component" value="Unassembled WGS sequence"/>
</dbReference>
<dbReference type="InterPro" id="IPR017972">
    <property type="entry name" value="Cyt_P450_CS"/>
</dbReference>
<proteinExistence type="inferred from homology"/>
<evidence type="ECO:0000256" key="8">
    <source>
        <dbReference type="RuleBase" id="RU000461"/>
    </source>
</evidence>
<dbReference type="CDD" id="cd11065">
    <property type="entry name" value="CYP64-like"/>
    <property type="match status" value="1"/>
</dbReference>
<dbReference type="InterPro" id="IPR036396">
    <property type="entry name" value="Cyt_P450_sf"/>
</dbReference>
<comment type="cofactor">
    <cofactor evidence="1">
        <name>heme</name>
        <dbReference type="ChEBI" id="CHEBI:30413"/>
    </cofactor>
</comment>